<dbReference type="PANTHER" id="PTHR21164">
    <property type="entry name" value="CHORISMATE MUTASE"/>
    <property type="match status" value="1"/>
</dbReference>
<accession>A0A6J6GN99</accession>
<dbReference type="EMBL" id="CAEZUP010000011">
    <property type="protein sequence ID" value="CAB4601283.1"/>
    <property type="molecule type" value="Genomic_DNA"/>
</dbReference>
<organism evidence="1">
    <name type="scientific">freshwater metagenome</name>
    <dbReference type="NCBI Taxonomy" id="449393"/>
    <lineage>
        <taxon>unclassified sequences</taxon>
        <taxon>metagenomes</taxon>
        <taxon>ecological metagenomes</taxon>
    </lineage>
</organism>
<dbReference type="InterPro" id="IPR008243">
    <property type="entry name" value="Chorismate_mutase_AroH"/>
</dbReference>
<dbReference type="Pfam" id="PF07736">
    <property type="entry name" value="CM_1"/>
    <property type="match status" value="1"/>
</dbReference>
<protein>
    <submittedName>
        <fullName evidence="1">Unannotated protein</fullName>
    </submittedName>
</protein>
<proteinExistence type="predicted"/>
<dbReference type="PIRSF" id="PIRSF005965">
    <property type="entry name" value="Chor_mut_AroH"/>
    <property type="match status" value="1"/>
</dbReference>
<reference evidence="1" key="1">
    <citation type="submission" date="2020-05" db="EMBL/GenBank/DDBJ databases">
        <authorList>
            <person name="Chiriac C."/>
            <person name="Salcher M."/>
            <person name="Ghai R."/>
            <person name="Kavagutti S V."/>
        </authorList>
    </citation>
    <scope>NUCLEOTIDE SEQUENCE</scope>
</reference>
<dbReference type="AlphaFoldDB" id="A0A6J6GN99"/>
<dbReference type="PROSITE" id="PS51167">
    <property type="entry name" value="CHORISMATE_MUT_1"/>
    <property type="match status" value="1"/>
</dbReference>
<dbReference type="NCBIfam" id="TIGR01796">
    <property type="entry name" value="CM_mono_aroH"/>
    <property type="match status" value="1"/>
</dbReference>
<sequence length="122" mass="13243">MTTAVRALRGATTVDSDEADQVRARTVALLQEMVERNGIDHDDIISVLFTATDDIHSIFPAAAARDIGFGDIPLICARELDIVGSAPLCIRVLMHLSTSLSRSELRHVYLEGASGLRDDLPE</sequence>
<dbReference type="GO" id="GO:0004106">
    <property type="term" value="F:chorismate mutase activity"/>
    <property type="evidence" value="ECO:0007669"/>
    <property type="project" value="TreeGrafter"/>
</dbReference>
<dbReference type="Gene3D" id="3.30.1330.40">
    <property type="entry name" value="RutC-like"/>
    <property type="match status" value="1"/>
</dbReference>
<dbReference type="PANTHER" id="PTHR21164:SF0">
    <property type="entry name" value="CHORISMATE MUTASE AROH"/>
    <property type="match status" value="1"/>
</dbReference>
<gene>
    <name evidence="1" type="ORF">UFOPK1835_00422</name>
</gene>
<name>A0A6J6GN99_9ZZZZ</name>
<evidence type="ECO:0000313" key="1">
    <source>
        <dbReference type="EMBL" id="CAB4601283.1"/>
    </source>
</evidence>
<dbReference type="GO" id="GO:0046417">
    <property type="term" value="P:chorismate metabolic process"/>
    <property type="evidence" value="ECO:0007669"/>
    <property type="project" value="TreeGrafter"/>
</dbReference>
<dbReference type="SUPFAM" id="SSF55298">
    <property type="entry name" value="YjgF-like"/>
    <property type="match status" value="1"/>
</dbReference>
<dbReference type="InterPro" id="IPR035959">
    <property type="entry name" value="RutC-like_sf"/>
</dbReference>
<dbReference type="CDD" id="cd02185">
    <property type="entry name" value="AroH"/>
    <property type="match status" value="1"/>
</dbReference>